<evidence type="ECO:0000256" key="7">
    <source>
        <dbReference type="ARBA" id="ARBA00023159"/>
    </source>
</evidence>
<keyword evidence="4" id="KW-0963">Cytoplasm</keyword>
<comment type="subcellular location">
    <subcellularLocation>
        <location evidence="2">Cytoplasm</location>
    </subcellularLocation>
    <subcellularLocation>
        <location evidence="1">Nucleus</location>
    </subcellularLocation>
</comment>
<dbReference type="GO" id="GO:0005634">
    <property type="term" value="C:nucleus"/>
    <property type="evidence" value="ECO:0007669"/>
    <property type="project" value="UniProtKB-SubCell"/>
</dbReference>
<accession>A0A158PB46</accession>
<dbReference type="AlphaFoldDB" id="A0A158PB46"/>
<dbReference type="PANTHER" id="PTHR13589">
    <property type="entry name" value="CREB-REGULATED TRANSCRIPTION COACTIVATOR"/>
    <property type="match status" value="1"/>
</dbReference>
<keyword evidence="8" id="KW-0804">Transcription</keyword>
<evidence type="ECO:0000256" key="8">
    <source>
        <dbReference type="ARBA" id="ARBA00023163"/>
    </source>
</evidence>
<evidence type="ECO:0000256" key="10">
    <source>
        <dbReference type="SAM" id="MobiDB-lite"/>
    </source>
</evidence>
<dbReference type="WBParaSite" id="ACAC_0001043301-mRNA-1">
    <property type="protein sequence ID" value="ACAC_0001043301-mRNA-1"/>
    <property type="gene ID" value="ACAC_0001043301"/>
</dbReference>
<proteinExistence type="inferred from homology"/>
<evidence type="ECO:0000313" key="12">
    <source>
        <dbReference type="Proteomes" id="UP000035642"/>
    </source>
</evidence>
<dbReference type="GO" id="GO:0045944">
    <property type="term" value="P:positive regulation of transcription by RNA polymerase II"/>
    <property type="evidence" value="ECO:0007669"/>
    <property type="project" value="TreeGrafter"/>
</dbReference>
<name>A0A158PB46_ANGCA</name>
<keyword evidence="9" id="KW-0539">Nucleus</keyword>
<feature type="compositionally biased region" description="Low complexity" evidence="10">
    <location>
        <begin position="38"/>
        <end position="52"/>
    </location>
</feature>
<organism evidence="12 13">
    <name type="scientific">Angiostrongylus cantonensis</name>
    <name type="common">Rat lungworm</name>
    <dbReference type="NCBI Taxonomy" id="6313"/>
    <lineage>
        <taxon>Eukaryota</taxon>
        <taxon>Metazoa</taxon>
        <taxon>Ecdysozoa</taxon>
        <taxon>Nematoda</taxon>
        <taxon>Chromadorea</taxon>
        <taxon>Rhabditida</taxon>
        <taxon>Rhabditina</taxon>
        <taxon>Rhabditomorpha</taxon>
        <taxon>Strongyloidea</taxon>
        <taxon>Metastrongylidae</taxon>
        <taxon>Angiostrongylus</taxon>
    </lineage>
</organism>
<dbReference type="GO" id="GO:0005737">
    <property type="term" value="C:cytoplasm"/>
    <property type="evidence" value="ECO:0007669"/>
    <property type="project" value="UniProtKB-SubCell"/>
</dbReference>
<reference evidence="13" key="2">
    <citation type="submission" date="2016-04" db="UniProtKB">
        <authorList>
            <consortium name="WormBaseParasite"/>
        </authorList>
    </citation>
    <scope>IDENTIFICATION</scope>
</reference>
<feature type="domain" description="Transducer of regulated CREB activity N-terminal" evidence="11">
    <location>
        <begin position="6"/>
        <end position="66"/>
    </location>
</feature>
<evidence type="ECO:0000256" key="1">
    <source>
        <dbReference type="ARBA" id="ARBA00004123"/>
    </source>
</evidence>
<dbReference type="PANTHER" id="PTHR13589:SF15">
    <property type="entry name" value="CREB-REGULATED TRANSCRIPTION COACTIVATOR, ISOFORM B"/>
    <property type="match status" value="1"/>
</dbReference>
<evidence type="ECO:0000259" key="11">
    <source>
        <dbReference type="Pfam" id="PF12884"/>
    </source>
</evidence>
<reference evidence="12" key="1">
    <citation type="submission" date="2012-09" db="EMBL/GenBank/DDBJ databases">
        <authorList>
            <person name="Martin A.A."/>
        </authorList>
    </citation>
    <scope>NUCLEOTIDE SEQUENCE</scope>
</reference>
<protein>
    <submittedName>
        <fullName evidence="13">TORC_N domain-containing protein</fullName>
    </submittedName>
</protein>
<dbReference type="GO" id="GO:0008140">
    <property type="term" value="F:cAMP response element binding protein binding"/>
    <property type="evidence" value="ECO:0007669"/>
    <property type="project" value="InterPro"/>
</dbReference>
<dbReference type="Pfam" id="PF12884">
    <property type="entry name" value="TORC_N"/>
    <property type="match status" value="1"/>
</dbReference>
<evidence type="ECO:0000256" key="3">
    <source>
        <dbReference type="ARBA" id="ARBA00007167"/>
    </source>
</evidence>
<dbReference type="InterPro" id="IPR024783">
    <property type="entry name" value="TORC_N"/>
</dbReference>
<dbReference type="InterPro" id="IPR024786">
    <property type="entry name" value="TORC"/>
</dbReference>
<evidence type="ECO:0000256" key="6">
    <source>
        <dbReference type="ARBA" id="ARBA00023015"/>
    </source>
</evidence>
<comment type="similarity">
    <text evidence="3">Belongs to the TORC family.</text>
</comment>
<evidence type="ECO:0000256" key="2">
    <source>
        <dbReference type="ARBA" id="ARBA00004496"/>
    </source>
</evidence>
<keyword evidence="7" id="KW-0010">Activator</keyword>
<dbReference type="GO" id="GO:0051289">
    <property type="term" value="P:protein homotetramerization"/>
    <property type="evidence" value="ECO:0007669"/>
    <property type="project" value="InterPro"/>
</dbReference>
<evidence type="ECO:0000256" key="9">
    <source>
        <dbReference type="ARBA" id="ARBA00023242"/>
    </source>
</evidence>
<keyword evidence="6" id="KW-0805">Transcription regulation</keyword>
<sequence>MSSTSPRKFAEKIAIMNRKQSEDMSTFDSIMREVRQITSSSETQTTSQPSTSLCPPQWNPISGSLPNVHQMPSYHTDWGASWIPTTQNAHRSRSSEQHPILYHPYGRGQRSPDRVPPLGPHYVPYPNPQYQLLAPEQWNHSYHFQKGTELTEGFAMVIFLKEAELHWKKIPIPLDYEDATFFYEIVTAGPIIIENTSINRARSDPGIHEVHAVQGNGEPSMLQHQFQAGPSGLNQMMPFGPPGSIPNNMVSSQPGMVLPVQTMVGAPLQSSHPSDVQGVSMQSPLQSPLGYHMQNYGFPNGSPMQSPMGSPISSSMILEERTTPAMELSPPSASDPCNELREHFYEEILPT</sequence>
<evidence type="ECO:0000256" key="4">
    <source>
        <dbReference type="ARBA" id="ARBA00022490"/>
    </source>
</evidence>
<dbReference type="Proteomes" id="UP000035642">
    <property type="component" value="Unassembled WGS sequence"/>
</dbReference>
<dbReference type="STRING" id="6313.A0A158PB46"/>
<feature type="region of interest" description="Disordered" evidence="10">
    <location>
        <begin position="1"/>
        <end position="57"/>
    </location>
</feature>
<evidence type="ECO:0000256" key="5">
    <source>
        <dbReference type="ARBA" id="ARBA00022553"/>
    </source>
</evidence>
<keyword evidence="5" id="KW-0597">Phosphoprotein</keyword>
<evidence type="ECO:0000313" key="13">
    <source>
        <dbReference type="WBParaSite" id="ACAC_0001043301-mRNA-1"/>
    </source>
</evidence>
<keyword evidence="12" id="KW-1185">Reference proteome</keyword>